<protein>
    <submittedName>
        <fullName evidence="1">Uncharacterized protein</fullName>
    </submittedName>
</protein>
<dbReference type="InterPro" id="IPR056209">
    <property type="entry name" value="SU10_adaptor"/>
</dbReference>
<sequence>NGRPLTFSSVLLTDVTDSFERRVIRAVNKAYMDIQLHSRFWRFLDKRGELLKIKIGVTEYRLTQVQAIDWSSLYVTRSGTTARWPVYEDSYDHWQTREQVETPSDGVPLNLIRAKDPDKWHVWPAPLYAYSLKGNLQYKPGYLTKACDEPIWDEAYHELVAWLAVKTLESRVKTQDEIVSNQNAKNAISQYASIWVPFCAQYLPYPGCK</sequence>
<gene>
    <name evidence="1" type="ORF">S01H1_66277</name>
</gene>
<dbReference type="EMBL" id="BARS01043813">
    <property type="protein sequence ID" value="GAG29647.1"/>
    <property type="molecule type" value="Genomic_DNA"/>
</dbReference>
<dbReference type="Pfam" id="PF24175">
    <property type="entry name" value="SU10_adaptor"/>
    <property type="match status" value="1"/>
</dbReference>
<feature type="non-terminal residue" evidence="1">
    <location>
        <position position="1"/>
    </location>
</feature>
<dbReference type="AlphaFoldDB" id="X0X2K2"/>
<comment type="caution">
    <text evidence="1">The sequence shown here is derived from an EMBL/GenBank/DDBJ whole genome shotgun (WGS) entry which is preliminary data.</text>
</comment>
<reference evidence="1" key="1">
    <citation type="journal article" date="2014" name="Front. Microbiol.">
        <title>High frequency of phylogenetically diverse reductive dehalogenase-homologous genes in deep subseafloor sedimentary metagenomes.</title>
        <authorList>
            <person name="Kawai M."/>
            <person name="Futagami T."/>
            <person name="Toyoda A."/>
            <person name="Takaki Y."/>
            <person name="Nishi S."/>
            <person name="Hori S."/>
            <person name="Arai W."/>
            <person name="Tsubouchi T."/>
            <person name="Morono Y."/>
            <person name="Uchiyama I."/>
            <person name="Ito T."/>
            <person name="Fujiyama A."/>
            <person name="Inagaki F."/>
            <person name="Takami H."/>
        </authorList>
    </citation>
    <scope>NUCLEOTIDE SEQUENCE</scope>
    <source>
        <strain evidence="1">Expedition CK06-06</strain>
    </source>
</reference>
<evidence type="ECO:0000313" key="1">
    <source>
        <dbReference type="EMBL" id="GAG29647.1"/>
    </source>
</evidence>
<organism evidence="1">
    <name type="scientific">marine sediment metagenome</name>
    <dbReference type="NCBI Taxonomy" id="412755"/>
    <lineage>
        <taxon>unclassified sequences</taxon>
        <taxon>metagenomes</taxon>
        <taxon>ecological metagenomes</taxon>
    </lineage>
</organism>
<proteinExistence type="predicted"/>
<name>X0X2K2_9ZZZZ</name>
<accession>X0X2K2</accession>